<feature type="domain" description="Sushi" evidence="7">
    <location>
        <begin position="2815"/>
        <end position="2879"/>
    </location>
</feature>
<dbReference type="InterPro" id="IPR002035">
    <property type="entry name" value="VWF_A"/>
</dbReference>
<evidence type="ECO:0000256" key="4">
    <source>
        <dbReference type="SAM" id="MobiDB-lite"/>
    </source>
</evidence>
<feature type="domain" description="C-type lectin" evidence="5">
    <location>
        <begin position="16"/>
        <end position="156"/>
    </location>
</feature>
<keyword evidence="1" id="KW-0732">Signal</keyword>
<dbReference type="InterPro" id="IPR036465">
    <property type="entry name" value="vWFA_dom_sf"/>
</dbReference>
<dbReference type="GO" id="GO:0032991">
    <property type="term" value="C:protein-containing complex"/>
    <property type="evidence" value="ECO:0007669"/>
    <property type="project" value="UniProtKB-ARBA"/>
</dbReference>
<dbReference type="Gene3D" id="3.10.100.10">
    <property type="entry name" value="Mannose-Binding Protein A, subunit A"/>
    <property type="match status" value="11"/>
</dbReference>
<dbReference type="CDD" id="cd00037">
    <property type="entry name" value="CLECT"/>
    <property type="match status" value="11"/>
</dbReference>
<feature type="compositionally biased region" description="Basic and acidic residues" evidence="4">
    <location>
        <begin position="1218"/>
        <end position="1231"/>
    </location>
</feature>
<feature type="domain" description="C-type lectin" evidence="5">
    <location>
        <begin position="2336"/>
        <end position="2459"/>
    </location>
</feature>
<organism evidence="8">
    <name type="scientific">Timema bartmani</name>
    <dbReference type="NCBI Taxonomy" id="61472"/>
    <lineage>
        <taxon>Eukaryota</taxon>
        <taxon>Metazoa</taxon>
        <taxon>Ecdysozoa</taxon>
        <taxon>Arthropoda</taxon>
        <taxon>Hexapoda</taxon>
        <taxon>Insecta</taxon>
        <taxon>Pterygota</taxon>
        <taxon>Neoptera</taxon>
        <taxon>Polyneoptera</taxon>
        <taxon>Phasmatodea</taxon>
        <taxon>Timematodea</taxon>
        <taxon>Timematoidea</taxon>
        <taxon>Timematidae</taxon>
        <taxon>Timema</taxon>
    </lineage>
</organism>
<feature type="domain" description="C-type lectin" evidence="5">
    <location>
        <begin position="2477"/>
        <end position="2602"/>
    </location>
</feature>
<evidence type="ECO:0000259" key="5">
    <source>
        <dbReference type="PROSITE" id="PS50041"/>
    </source>
</evidence>
<feature type="domain" description="VWFA" evidence="6">
    <location>
        <begin position="2897"/>
        <end position="3077"/>
    </location>
</feature>
<dbReference type="Pfam" id="PF00059">
    <property type="entry name" value="Lectin_C"/>
    <property type="match status" value="7"/>
</dbReference>
<evidence type="ECO:0000256" key="1">
    <source>
        <dbReference type="ARBA" id="ARBA00022729"/>
    </source>
</evidence>
<gene>
    <name evidence="8" type="ORF">TBIB3V08_LOCUS739</name>
</gene>
<feature type="region of interest" description="Disordered" evidence="4">
    <location>
        <begin position="3104"/>
        <end position="3129"/>
    </location>
</feature>
<feature type="region of interest" description="Disordered" evidence="4">
    <location>
        <begin position="1299"/>
        <end position="1323"/>
    </location>
</feature>
<dbReference type="SMART" id="SM00034">
    <property type="entry name" value="CLECT"/>
    <property type="match status" value="12"/>
</dbReference>
<dbReference type="InterPro" id="IPR000436">
    <property type="entry name" value="Sushi_SCR_CCP_dom"/>
</dbReference>
<feature type="region of interest" description="Disordered" evidence="4">
    <location>
        <begin position="1530"/>
        <end position="1550"/>
    </location>
</feature>
<dbReference type="PANTHER" id="PTHR45784:SF3">
    <property type="entry name" value="C-TYPE LECTIN DOMAIN FAMILY 4 MEMBER K-LIKE-RELATED"/>
    <property type="match status" value="1"/>
</dbReference>
<keyword evidence="2 3" id="KW-1015">Disulfide bond</keyword>
<sequence>MGVPQEKNGNTEMFADDEYEFAFFSERVTWHEAQNICPASNGHLATPNTWEQAKFLSEAMAESSRVAFEDVWIGGQRSHGSWYWTKTGENIPDMMPSEDQPYPPWAHDPSEVIMDEEMFGKSSKIPRECIAIDRNNHDDPLFVIIPCNATRPFVCQMPLGNNSLEPVAEKPPERIRGADYTIFNTRMTWQEGVAFCRSINLRLADFDDSLDDVNVMGARLLRTRPVIENAWVAGHFESGKWRWLTTGSVLRDHPDKTGYPPWYYKKTTKTSGCLLLDRHLANHTVFLEARCERKRPIICRSMPSPSVDLFPAVPLRNHDPTGRYWFGKYPVSWPQAREICESLTSYKGGHLLYLTNETLVIKFMAYMAEQMEAKDEGYVVVEVRHVWIGGELNDKGEWSWLDNELIPTSESWYPWAPDILGPRAEMSCLNMDRENHLTPIIYGLKCAYKQHYFCDTEGLEVNLMDCDPELGCDNIEEEDDKESKEPESDSIISRQSNKKNKKISDEGHKCERNICDCEGKPCKENVSGKKCNPGICSCNGMPCNKKKRVLVLEGDGKINEEPPKEFTTEIIKSGKSKRKIKSEEPLAKNKTKTANKTKDKKISNPVGIPLEARSGQTDKKEPYLFRLYTYALITLKVLGTRKAILRGNVPAFVQRVRERVENHFEKIDLGIPDQDSNLNLLVIGSLVYCESSALDHAATEAGSISNFIELMVVYVIPALNEEDRVVVEVEDGKGCEQERDESENHCSSIVYLVYLLNAKCEQESEELLNVVTTRLQCLIMNIILWIVVCLISIFRVITTEFCDCDIGNAYTETFNDTDTEYILFSSRTTWLEAESICASFEARLAVLDDIHKAKFLASALANSNMQFPNFWLGGKLEHGAWSWTVTSKVIPLIQDEEGYPPWVGPVPSPNHCCLALGCKEHDKPQFIQFNCWLTKPFICEKSSQIQSSRAFPTKWEKVDDTMHVLYNAHMTWKEAVAFCRQQGMMLATILSTLTAAVLGEAMIRSRPDFENMWIGGFYDMGWTWVSTADPIPDKMESNSYPPWRFGSSKNNAGCLLLDRHVSDTPVFIETNCDRKRGFICQEASDVKQISGNHSFQYDGCDYDLVITPASWHNAYKTCRSQGLHLATLSSTGLIKKIMTVMADHPLELRHLWLGAHLNNMTWIWNSTAERLSTINDSSNFLPWCEFSIRPDMGYLNLDRKDNSHCEDAKHSSAAKKINYSDKGKVKPDGSKQKKMVNNLNTRDIKPTKKARSYDTNDRSDVSTNSKAVYKSDQVITKTFKDDLVKKSFFPTAPTFLTEKKSSKTNTNGKQKKEKATESIQQASSKPKLSIATTQTTTTIIMGTNITGVWLSKSTAKDGSISSNSHSKHYSVKVTKNIKGISAITPSFMSNRGFEVKNKTTSSKTSTSNVEIATNVTQVGATNTTMIHPLRKEEGYNEKIRTYTNTQADSKKDTDDKVSMGVDYLPNSTTFQPFTHSDPPNTSLTSLAREFAHTLDDVDLRMLKTVNTPLVEIDKKHEKDLDNDMRLFKQTKRHHTHRRHHRQRTDNTTHDLNTLEPRKRKFGIFDRNQKNDKLNYGVSLPMDEQKKLKYKSHKTEEIRRGLANITITSRNESPIKTDDVVQARENNKMVNKVITTKNQTKINNGSENVTLDAIYIKENLTNFNQSSNEMIVNAYNGPKVDTLSDKTESKVKSIINTDSDNRTNVKTVDIIQYEYKDLTNVIQSYNNTPNFLMSANGDVDKVTESVKELHNRFGKNTSEEMVHNINSPTVNVSPINKDIVPGHEDDVNVLKATETITHLDEEGANVVHSSSSNVDLSIQSKSDLVSSRFDDETTLTFVADTPKQAHTTEEDLIGVRFGNLDIDYSEDIGVKPTSKTEPKKYEKFNVLRATCGNILPEEVYDYNSDIQYSLYKEQATWDESLAICLSKSTSLATVDSQQKATFIAQILSETNIDMENFWIGGRKKLKRWVWVETGEAIPQNGSSEFPPWLNKSTVPRPGKNCLAIGHIDLVHPTFVQLGCHRTFAFICEKNMNTMATTEKTVESGRVEFAFQFKHHSSTFNIYHAQYNWIEAVGFCRAQKKRLAIINDSKALKLLYKAMKQSTPGVESTWVGGILDPINKKWLWLPSGETLQFSSVNVSLPRDSSTTFHRKHCLMVKRELENKRSSLYDEECSVKKSFICEECFDQDIKPTNGPCHNWTLELNPNKKPWMVAGELCRQRGGRLAVVKSQQCLNSIIEMMADHNTGRLLNITFPLRVWISCRVRHVWLGGKISHKSKWQWVPTNEEIPFPSRNMSDDLPWVDKDLSYTLPCLNLDRENQIEDTCEQCRSRSAFTEVFINGDTQFIFFSTRATWTEAELICLSFNYHLAVVDSWSRAIFLAVSLSESNMESNMFWIGGRRHRGLWYWKSTGKEIKSYIDPDFPPWDDKEMDDDKDCAAIGRGKHDAPLFMNVYCRQSKPFICTANIKTKTTHPFPTKWDRITGTTYVYYNAHVSWRQAVAYCREKGMALATIPNKLVANALGESMLKSRPDFENLWIGGVFDNESGWVWVSSGQTIEEESNQEEFPPWRFNQSVTNSGCLLLDRHVCDHPVFIEISCDRKRGFICQTVNQISEDPSDAESPITPFKIEDRSFIMVSIPQSWDEAYKFCKAESGHLVTLDTQLHHMWVGGQLVDGLWVWNNTKKEIETEESFLPFCETAERTDMSRLNLDRQEHASPMLYGLPGNFSQSFICELETKKAFSGNSNEDESDEENGDEAFDKAWAEKIAKKKNKIKTRMQNEYYLTEETLTQQEDTTAISIPSVLTILEPDKTGVSSSKHNQECSSVQPVEKGTWDCGLKEDSNTTFWCKLLCQDGYVTFGNTGVWCSEDAWREVNNSMVLPTCTSSKEHALMVLNLLKNSNKSVLFVIDNVNAEELHFTHFVESIVNAVPALNSRLSKSHVGGLILMSDHATTAIDFTMEDTCSFLKALNETKTNTRKADQQVRTLDTNFGAAFQEAENQIHRSKKDSCIIIFISHQPSTNETFHDSTDGLKYSSNCTIIAFGIDRKDNRDLASVSSVDTSLNVPLMFQYSSTNELKSVIAFLEDHKDPKLTYPSVLMRLAERDISLLSEVPPPREKKSDSAFGDEGPLLDTNDGGPLQIKPLEIRFIAFRCFRLNTACMGTAPNSRDVTILKSIQLGSQFIDFTIN</sequence>
<dbReference type="PROSITE" id="PS50923">
    <property type="entry name" value="SUSHI"/>
    <property type="match status" value="1"/>
</dbReference>
<dbReference type="PROSITE" id="PS50234">
    <property type="entry name" value="VWFA"/>
    <property type="match status" value="1"/>
</dbReference>
<name>A0A7R9ENJ5_9NEOP</name>
<feature type="compositionally biased region" description="Basic and acidic residues" evidence="4">
    <location>
        <begin position="1242"/>
        <end position="1260"/>
    </location>
</feature>
<feature type="domain" description="C-type lectin" evidence="5">
    <location>
        <begin position="2053"/>
        <end position="2179"/>
    </location>
</feature>
<dbReference type="SUPFAM" id="SSF56436">
    <property type="entry name" value="C-type lectin-like"/>
    <property type="match status" value="12"/>
</dbReference>
<dbReference type="InterPro" id="IPR016186">
    <property type="entry name" value="C-type_lectin-like/link_sf"/>
</dbReference>
<feature type="compositionally biased region" description="Basic residues" evidence="4">
    <location>
        <begin position="1530"/>
        <end position="1542"/>
    </location>
</feature>
<feature type="domain" description="C-type lectin" evidence="5">
    <location>
        <begin position="1097"/>
        <end position="1205"/>
    </location>
</feature>
<reference evidence="8" key="1">
    <citation type="submission" date="2020-11" db="EMBL/GenBank/DDBJ databases">
        <authorList>
            <person name="Tran Van P."/>
        </authorList>
    </citation>
    <scope>NUCLEOTIDE SEQUENCE</scope>
</reference>
<evidence type="ECO:0000259" key="6">
    <source>
        <dbReference type="PROSITE" id="PS50234"/>
    </source>
</evidence>
<accession>A0A7R9ENJ5</accession>
<evidence type="ECO:0000256" key="3">
    <source>
        <dbReference type="PROSITE-ProRule" id="PRU00302"/>
    </source>
</evidence>
<feature type="domain" description="C-type lectin" evidence="5">
    <location>
        <begin position="958"/>
        <end position="1081"/>
    </location>
</feature>
<feature type="domain" description="C-type lectin" evidence="5">
    <location>
        <begin position="1907"/>
        <end position="2027"/>
    </location>
</feature>
<dbReference type="EMBL" id="OD564387">
    <property type="protein sequence ID" value="CAD7438142.1"/>
    <property type="molecule type" value="Genomic_DNA"/>
</dbReference>
<protein>
    <submittedName>
        <fullName evidence="8">Uncharacterized protein</fullName>
    </submittedName>
</protein>
<dbReference type="PANTHER" id="PTHR45784">
    <property type="entry name" value="C-TYPE LECTIN DOMAIN FAMILY 20 MEMBER A-RELATED"/>
    <property type="match status" value="1"/>
</dbReference>
<keyword evidence="3" id="KW-0768">Sushi</keyword>
<dbReference type="PROSITE" id="PS50041">
    <property type="entry name" value="C_TYPE_LECTIN_2"/>
    <property type="match status" value="10"/>
</dbReference>
<evidence type="ECO:0000313" key="8">
    <source>
        <dbReference type="EMBL" id="CAD7438142.1"/>
    </source>
</evidence>
<feature type="domain" description="C-type lectin" evidence="5">
    <location>
        <begin position="175"/>
        <end position="300"/>
    </location>
</feature>
<proteinExistence type="predicted"/>
<dbReference type="InterPro" id="IPR001304">
    <property type="entry name" value="C-type_lectin-like"/>
</dbReference>
<dbReference type="Gene3D" id="3.40.50.410">
    <property type="entry name" value="von Willebrand factor, type A domain"/>
    <property type="match status" value="1"/>
</dbReference>
<evidence type="ECO:0000256" key="2">
    <source>
        <dbReference type="ARBA" id="ARBA00023157"/>
    </source>
</evidence>
<feature type="region of interest" description="Disordered" evidence="4">
    <location>
        <begin position="476"/>
        <end position="503"/>
    </location>
</feature>
<feature type="disulfide bond" evidence="3">
    <location>
        <begin position="2817"/>
        <end position="2860"/>
    </location>
</feature>
<feature type="domain" description="C-type lectin" evidence="5">
    <location>
        <begin position="324"/>
        <end position="455"/>
    </location>
</feature>
<comment type="caution">
    <text evidence="3">Lacks conserved residue(s) required for the propagation of feature annotation.</text>
</comment>
<evidence type="ECO:0000259" key="7">
    <source>
        <dbReference type="PROSITE" id="PS50923"/>
    </source>
</evidence>
<feature type="domain" description="C-type lectin" evidence="5">
    <location>
        <begin position="821"/>
        <end position="940"/>
    </location>
</feature>
<feature type="region of interest" description="Disordered" evidence="4">
    <location>
        <begin position="577"/>
        <end position="613"/>
    </location>
</feature>
<feature type="region of interest" description="Disordered" evidence="4">
    <location>
        <begin position="1205"/>
        <end position="1264"/>
    </location>
</feature>
<dbReference type="InterPro" id="IPR016187">
    <property type="entry name" value="CTDL_fold"/>
</dbReference>